<evidence type="ECO:0000256" key="1">
    <source>
        <dbReference type="SAM" id="Phobius"/>
    </source>
</evidence>
<evidence type="ECO:0000313" key="2">
    <source>
        <dbReference type="EMBL" id="SDC84209.1"/>
    </source>
</evidence>
<keyword evidence="3" id="KW-1185">Reference proteome</keyword>
<keyword evidence="1" id="KW-0812">Transmembrane</keyword>
<evidence type="ECO:0000313" key="3">
    <source>
        <dbReference type="Proteomes" id="UP000199452"/>
    </source>
</evidence>
<dbReference type="AlphaFoldDB" id="A0A1G6PVT0"/>
<name>A0A1G6PVT0_9BACT</name>
<feature type="transmembrane region" description="Helical" evidence="1">
    <location>
        <begin position="40"/>
        <end position="62"/>
    </location>
</feature>
<proteinExistence type="predicted"/>
<dbReference type="EMBL" id="FMYP01000055">
    <property type="protein sequence ID" value="SDC84209.1"/>
    <property type="molecule type" value="Genomic_DNA"/>
</dbReference>
<protein>
    <submittedName>
        <fullName evidence="2">Uncharacterized protein</fullName>
    </submittedName>
</protein>
<dbReference type="RefSeq" id="WP_092439731.1">
    <property type="nucleotide sequence ID" value="NZ_FMYP01000055.1"/>
</dbReference>
<gene>
    <name evidence="2" type="ORF">SAMN05216323_105523</name>
</gene>
<dbReference type="Proteomes" id="UP000199452">
    <property type="component" value="Unassembled WGS sequence"/>
</dbReference>
<keyword evidence="1" id="KW-1133">Transmembrane helix</keyword>
<accession>A0A1G6PVT0</accession>
<keyword evidence="1" id="KW-0472">Membrane</keyword>
<sequence length="181" mass="20490">MENLNLYSLKMKLNRHKLTFQISDDGSIQLGGADIGISQWVTLVVLPLSLGAILLLLTVFGIIPRISILTLLFIGIPLGYGGYGLSLINKKKKNNRDVKIISKGTLKIIIEGTEKLFTIDTIKSIDFAIEKSDNDMQQGILFLVDNNEQIYQLIGIFDKEKKYLENDLNYFKDYFNMIIGR</sequence>
<feature type="transmembrane region" description="Helical" evidence="1">
    <location>
        <begin position="68"/>
        <end position="88"/>
    </location>
</feature>
<organism evidence="2 3">
    <name type="scientific">Williamwhitmania taraxaci</name>
    <dbReference type="NCBI Taxonomy" id="1640674"/>
    <lineage>
        <taxon>Bacteria</taxon>
        <taxon>Pseudomonadati</taxon>
        <taxon>Bacteroidota</taxon>
        <taxon>Bacteroidia</taxon>
        <taxon>Bacteroidales</taxon>
        <taxon>Williamwhitmaniaceae</taxon>
        <taxon>Williamwhitmania</taxon>
    </lineage>
</organism>
<reference evidence="2 3" key="1">
    <citation type="submission" date="2016-09" db="EMBL/GenBank/DDBJ databases">
        <authorList>
            <person name="Capua I."/>
            <person name="De Benedictis P."/>
            <person name="Joannis T."/>
            <person name="Lombin L.H."/>
            <person name="Cattoli G."/>
        </authorList>
    </citation>
    <scope>NUCLEOTIDE SEQUENCE [LARGE SCALE GENOMIC DNA]</scope>
    <source>
        <strain evidence="2 3">A7P-90m</strain>
    </source>
</reference>
<dbReference type="OrthoDB" id="1449924at2"/>